<keyword evidence="2" id="KW-1133">Transmembrane helix</keyword>
<dbReference type="Gene3D" id="3.30.70.2390">
    <property type="match status" value="1"/>
</dbReference>
<dbReference type="Pfam" id="PF03816">
    <property type="entry name" value="LytR_cpsA_psr"/>
    <property type="match status" value="1"/>
</dbReference>
<feature type="transmembrane region" description="Helical" evidence="2">
    <location>
        <begin position="21"/>
        <end position="47"/>
    </location>
</feature>
<accession>A0A4R3MKH7</accession>
<evidence type="ECO:0000256" key="2">
    <source>
        <dbReference type="SAM" id="Phobius"/>
    </source>
</evidence>
<dbReference type="InterPro" id="IPR004474">
    <property type="entry name" value="LytR_CpsA_psr"/>
</dbReference>
<dbReference type="InterPro" id="IPR050922">
    <property type="entry name" value="LytR/CpsA/Psr_CW_biosynth"/>
</dbReference>
<evidence type="ECO:0000259" key="4">
    <source>
        <dbReference type="Pfam" id="PF13399"/>
    </source>
</evidence>
<dbReference type="NCBIfam" id="TIGR00350">
    <property type="entry name" value="lytR_cpsA_psr"/>
    <property type="match status" value="1"/>
</dbReference>
<evidence type="ECO:0000259" key="3">
    <source>
        <dbReference type="Pfam" id="PF03816"/>
    </source>
</evidence>
<gene>
    <name evidence="5" type="ORF">EDC18_107175</name>
</gene>
<dbReference type="OrthoDB" id="305468at2"/>
<organism evidence="5 6">
    <name type="scientific">Natranaerovirga pectinivora</name>
    <dbReference type="NCBI Taxonomy" id="682400"/>
    <lineage>
        <taxon>Bacteria</taxon>
        <taxon>Bacillati</taxon>
        <taxon>Bacillota</taxon>
        <taxon>Clostridia</taxon>
        <taxon>Lachnospirales</taxon>
        <taxon>Natranaerovirgaceae</taxon>
        <taxon>Natranaerovirga</taxon>
    </lineage>
</organism>
<dbReference type="RefSeq" id="WP_132253091.1">
    <property type="nucleotide sequence ID" value="NZ_SMAL01000007.1"/>
</dbReference>
<dbReference type="Pfam" id="PF13399">
    <property type="entry name" value="LytR_C"/>
    <property type="match status" value="1"/>
</dbReference>
<dbReference type="Gene3D" id="3.40.630.190">
    <property type="entry name" value="LCP protein"/>
    <property type="match status" value="1"/>
</dbReference>
<keyword evidence="6" id="KW-1185">Reference proteome</keyword>
<feature type="domain" description="LytR/CpsA/Psr regulator C-terminal" evidence="4">
    <location>
        <begin position="358"/>
        <end position="439"/>
    </location>
</feature>
<dbReference type="PANTHER" id="PTHR33392:SF6">
    <property type="entry name" value="POLYISOPRENYL-TEICHOIC ACID--PEPTIDOGLYCAN TEICHOIC ACID TRANSFERASE TAGU"/>
    <property type="match status" value="1"/>
</dbReference>
<comment type="caution">
    <text evidence="5">The sequence shown here is derived from an EMBL/GenBank/DDBJ whole genome shotgun (WGS) entry which is preliminary data.</text>
</comment>
<dbReference type="Proteomes" id="UP000294902">
    <property type="component" value="Unassembled WGS sequence"/>
</dbReference>
<sequence length="441" mass="50056">MKKNNNKKNNKQNDNKKVINKFLKVFLTSIAIFLVIGSLITGGYIYLLSQYDGDDLSFINFSGFGKNRNESGKGIKENLTFAFFGVDEDGYRPDSLMVGIFNTKTKNLDIVSIPRDTRIELPDRLYATLRERRSDTPRVMKINAVSAYSHPDKRNEYAVEALESLVPIKIDYYIKLNLESFKKVVDMIGGVEITVPQNMVYSDPYQNLYINLKAGRQVLNGAQAEQLVRFRSGYGDQDLGRIRMQQEFMKEFSKQILTDRNILNLTNILSTALEQAETNFEFNDVLQYMQFANDFDVEKLEMATLPGQPRTVGGVSYFVMDEEGTIELFEEIKMKNKPIDKKTEKEEPKLISSVGKNIEVLNSTTIGGIAGETRDLLREKGFTVVNVGNFLSGALNTTKIIVREENMGEDLKEFFNNPVVEVDNQLSPSNIDIRIILGTNQ</sequence>
<evidence type="ECO:0000256" key="1">
    <source>
        <dbReference type="ARBA" id="ARBA00006068"/>
    </source>
</evidence>
<keyword evidence="2" id="KW-0812">Transmembrane</keyword>
<feature type="domain" description="Cell envelope-related transcriptional attenuator" evidence="3">
    <location>
        <begin position="92"/>
        <end position="256"/>
    </location>
</feature>
<dbReference type="PANTHER" id="PTHR33392">
    <property type="entry name" value="POLYISOPRENYL-TEICHOIC ACID--PEPTIDOGLYCAN TEICHOIC ACID TRANSFERASE TAGU"/>
    <property type="match status" value="1"/>
</dbReference>
<dbReference type="InterPro" id="IPR027381">
    <property type="entry name" value="LytR/CpsA/Psr_C"/>
</dbReference>
<comment type="similarity">
    <text evidence="1">Belongs to the LytR/CpsA/Psr (LCP) family.</text>
</comment>
<dbReference type="AlphaFoldDB" id="A0A4R3MKH7"/>
<dbReference type="EMBL" id="SMAL01000007">
    <property type="protein sequence ID" value="TCT14106.1"/>
    <property type="molecule type" value="Genomic_DNA"/>
</dbReference>
<name>A0A4R3MKH7_9FIRM</name>
<evidence type="ECO:0000313" key="5">
    <source>
        <dbReference type="EMBL" id="TCT14106.1"/>
    </source>
</evidence>
<keyword evidence="2" id="KW-0472">Membrane</keyword>
<reference evidence="5 6" key="1">
    <citation type="submission" date="2019-03" db="EMBL/GenBank/DDBJ databases">
        <title>Genomic Encyclopedia of Type Strains, Phase IV (KMG-IV): sequencing the most valuable type-strain genomes for metagenomic binning, comparative biology and taxonomic classification.</title>
        <authorList>
            <person name="Goeker M."/>
        </authorList>
    </citation>
    <scope>NUCLEOTIDE SEQUENCE [LARGE SCALE GENOMIC DNA]</scope>
    <source>
        <strain evidence="5 6">DSM 24629</strain>
    </source>
</reference>
<evidence type="ECO:0000313" key="6">
    <source>
        <dbReference type="Proteomes" id="UP000294902"/>
    </source>
</evidence>
<proteinExistence type="inferred from homology"/>
<protein>
    <submittedName>
        <fullName evidence="5">LytR family transcriptional attenuator</fullName>
    </submittedName>
</protein>